<evidence type="ECO:0008006" key="3">
    <source>
        <dbReference type="Google" id="ProtNLM"/>
    </source>
</evidence>
<dbReference type="STRING" id="237258.SAMN04489756_10571"/>
<dbReference type="PROSITE" id="PS51257">
    <property type="entry name" value="PROKAR_LIPOPROTEIN"/>
    <property type="match status" value="1"/>
</dbReference>
<dbReference type="Proteomes" id="UP000095601">
    <property type="component" value="Unassembled WGS sequence"/>
</dbReference>
<evidence type="ECO:0000313" key="2">
    <source>
        <dbReference type="Proteomes" id="UP000095601"/>
    </source>
</evidence>
<reference evidence="1 2" key="1">
    <citation type="submission" date="2016-09" db="EMBL/GenBank/DDBJ databases">
        <authorList>
            <person name="Capua I."/>
            <person name="De Benedictis P."/>
            <person name="Joannis T."/>
            <person name="Lombin L.H."/>
            <person name="Cattoli G."/>
        </authorList>
    </citation>
    <scope>NUCLEOTIDE SEQUENCE [LARGE SCALE GENOMIC DNA]</scope>
    <source>
        <strain evidence="1 2">NRS-1</strain>
    </source>
</reference>
<dbReference type="KEGG" id="cnr:EB819_10205"/>
<gene>
    <name evidence="1" type="ORF">BHF72_0643</name>
</gene>
<sequence length="168" mass="18923">MKFSRLIILGILIFLSSCRGEDESDLQKIDQVLNIYIKNAAGKDLLNTNIPGGFTAVRAQDLNADRTLQDITGISVKKDQDTIAYVDYTTGAVRILKDSISPSQKTYQSDFYINLSKIVNKETVTDVDTVKVVYNWSPNLFQVSKVWYNNKLSFSKVEGQPNIIHIVK</sequence>
<dbReference type="OrthoDB" id="1271311at2"/>
<protein>
    <recommendedName>
        <fullName evidence="3">Lipoprotein</fullName>
    </recommendedName>
</protein>
<dbReference type="AlphaFoldDB" id="A0A1E5UBI5"/>
<dbReference type="RefSeq" id="WP_069800318.1">
    <property type="nucleotide sequence ID" value="NZ_CP034157.1"/>
</dbReference>
<keyword evidence="2" id="KW-1185">Reference proteome</keyword>
<proteinExistence type="predicted"/>
<accession>A0A1E5UBI5</accession>
<organism evidence="1 2">
    <name type="scientific">Cloacibacterium normanense</name>
    <dbReference type="NCBI Taxonomy" id="237258"/>
    <lineage>
        <taxon>Bacteria</taxon>
        <taxon>Pseudomonadati</taxon>
        <taxon>Bacteroidota</taxon>
        <taxon>Flavobacteriia</taxon>
        <taxon>Flavobacteriales</taxon>
        <taxon>Weeksellaceae</taxon>
    </lineage>
</organism>
<evidence type="ECO:0000313" key="1">
    <source>
        <dbReference type="EMBL" id="OEL10279.1"/>
    </source>
</evidence>
<dbReference type="EMBL" id="MKGI01000078">
    <property type="protein sequence ID" value="OEL10279.1"/>
    <property type="molecule type" value="Genomic_DNA"/>
</dbReference>
<name>A0A1E5UBI5_9FLAO</name>
<comment type="caution">
    <text evidence="1">The sequence shown here is derived from an EMBL/GenBank/DDBJ whole genome shotgun (WGS) entry which is preliminary data.</text>
</comment>